<reference evidence="1" key="1">
    <citation type="journal article" date="2015" name="Nature">
        <title>Complex archaea that bridge the gap between prokaryotes and eukaryotes.</title>
        <authorList>
            <person name="Spang A."/>
            <person name="Saw J.H."/>
            <person name="Jorgensen S.L."/>
            <person name="Zaremba-Niedzwiedzka K."/>
            <person name="Martijn J."/>
            <person name="Lind A.E."/>
            <person name="van Eijk R."/>
            <person name="Schleper C."/>
            <person name="Guy L."/>
            <person name="Ettema T.J."/>
        </authorList>
    </citation>
    <scope>NUCLEOTIDE SEQUENCE</scope>
</reference>
<proteinExistence type="predicted"/>
<protein>
    <submittedName>
        <fullName evidence="1">Uncharacterized protein</fullName>
    </submittedName>
</protein>
<dbReference type="EMBL" id="LAZR01043444">
    <property type="protein sequence ID" value="KKL07069.1"/>
    <property type="molecule type" value="Genomic_DNA"/>
</dbReference>
<gene>
    <name evidence="1" type="ORF">LCGC14_2589720</name>
</gene>
<accession>A0A0F9ABY4</accession>
<dbReference type="AlphaFoldDB" id="A0A0F9ABY4"/>
<name>A0A0F9ABY4_9ZZZZ</name>
<organism evidence="1">
    <name type="scientific">marine sediment metagenome</name>
    <dbReference type="NCBI Taxonomy" id="412755"/>
    <lineage>
        <taxon>unclassified sequences</taxon>
        <taxon>metagenomes</taxon>
        <taxon>ecological metagenomes</taxon>
    </lineage>
</organism>
<sequence length="75" mass="8754">MTEDEKREARRVALGWPPGYFDDTFGSCPDLERPKMDFFCEHIDDYSNAFEFGRWNVYVCPACAALLIDALREVR</sequence>
<comment type="caution">
    <text evidence="1">The sequence shown here is derived from an EMBL/GenBank/DDBJ whole genome shotgun (WGS) entry which is preliminary data.</text>
</comment>
<evidence type="ECO:0000313" key="1">
    <source>
        <dbReference type="EMBL" id="KKL07069.1"/>
    </source>
</evidence>